<dbReference type="GeneID" id="100891160"/>
<proteinExistence type="inferred from homology"/>
<feature type="transmembrane region" description="Helical" evidence="7">
    <location>
        <begin position="196"/>
        <end position="221"/>
    </location>
</feature>
<keyword evidence="4 7" id="KW-1133">Transmembrane helix</keyword>
<dbReference type="OrthoDB" id="5963193at2759"/>
<comment type="subcellular location">
    <subcellularLocation>
        <location evidence="1">Membrane</location>
        <topology evidence="1">Multi-pass membrane protein</topology>
    </subcellularLocation>
</comment>
<evidence type="ECO:0000256" key="2">
    <source>
        <dbReference type="ARBA" id="ARBA00006665"/>
    </source>
</evidence>
<dbReference type="PANTHER" id="PTHR10383:SF9">
    <property type="entry name" value="SERINE INCORPORATOR, ISOFORM F"/>
    <property type="match status" value="1"/>
</dbReference>
<evidence type="ECO:0000313" key="8">
    <source>
        <dbReference type="EnsemblMetazoa" id="XP_011677197"/>
    </source>
</evidence>
<dbReference type="AlphaFoldDB" id="A0A7M7HKS6"/>
<dbReference type="PANTHER" id="PTHR10383">
    <property type="entry name" value="SERINE INCORPORATOR"/>
    <property type="match status" value="1"/>
</dbReference>
<organism evidence="8 9">
    <name type="scientific">Strongylocentrotus purpuratus</name>
    <name type="common">Purple sea urchin</name>
    <dbReference type="NCBI Taxonomy" id="7668"/>
    <lineage>
        <taxon>Eukaryota</taxon>
        <taxon>Metazoa</taxon>
        <taxon>Echinodermata</taxon>
        <taxon>Eleutherozoa</taxon>
        <taxon>Echinozoa</taxon>
        <taxon>Echinoidea</taxon>
        <taxon>Euechinoidea</taxon>
        <taxon>Echinacea</taxon>
        <taxon>Camarodonta</taxon>
        <taxon>Echinidea</taxon>
        <taxon>Strongylocentrotidae</taxon>
        <taxon>Strongylocentrotus</taxon>
    </lineage>
</organism>
<sequence length="490" mass="54992">MGRNNQRNCCTSQVACCCGNASCSSPCLPPIKESTSTRLMYILYYLLGAILSAVMVTETIRESLHRAPWLVDFCENVGAGTNCSSLMGYVAVYRINYALAAFFLVMAVLTICVGSSNSIRGQIHNGFWFFKLLFLILLWVGAFFIPTPSQAVTAGLVVGFTGACLFILMQLWLLIDFASSWNHSWSRKYDGGSKCWYIGLIFFILIFYAISILITVFTIELYGKPFFACLRNTLYVCFSATACAILSVLTILPCISRNHPRASLLQASIVSAYVMYLTFSAIVIEPPMETLTEVGYNETTKTRIYNTTLVLCAPTSITSAILVDSSYGELLSAAVATILLLGMVLYACYRMTDTPRPLQIQGTANKNFWCCCHKDTNGDEVDGPHRSWGAIENEAEGTVYSYSFFHFTFLLASLYTMMTFTNWYSPENATLENLHRTWPPFWVRLVSAWVCALLYALKVIVIMCRSDPDPDEEPNRRSRRRRARHRSTPL</sequence>
<comment type="similarity">
    <text evidence="2">Belongs to the TDE1 family.</text>
</comment>
<accession>A0A7M7HKS6</accession>
<feature type="transmembrane region" description="Helical" evidence="7">
    <location>
        <begin position="42"/>
        <end position="60"/>
    </location>
</feature>
<name>A0A7M7HKS6_STRPU</name>
<feature type="compositionally biased region" description="Basic residues" evidence="6">
    <location>
        <begin position="477"/>
        <end position="490"/>
    </location>
</feature>
<evidence type="ECO:0000256" key="4">
    <source>
        <dbReference type="ARBA" id="ARBA00022989"/>
    </source>
</evidence>
<evidence type="ECO:0000256" key="1">
    <source>
        <dbReference type="ARBA" id="ARBA00004141"/>
    </source>
</evidence>
<keyword evidence="3 7" id="KW-0812">Transmembrane</keyword>
<evidence type="ECO:0008006" key="10">
    <source>
        <dbReference type="Google" id="ProtNLM"/>
    </source>
</evidence>
<dbReference type="InParanoid" id="A0A7M7HKS6"/>
<evidence type="ECO:0000313" key="9">
    <source>
        <dbReference type="Proteomes" id="UP000007110"/>
    </source>
</evidence>
<reference evidence="8" key="2">
    <citation type="submission" date="2021-01" db="UniProtKB">
        <authorList>
            <consortium name="EnsemblMetazoa"/>
        </authorList>
    </citation>
    <scope>IDENTIFICATION</scope>
</reference>
<feature type="transmembrane region" description="Helical" evidence="7">
    <location>
        <begin position="95"/>
        <end position="114"/>
    </location>
</feature>
<dbReference type="GO" id="GO:0016020">
    <property type="term" value="C:membrane"/>
    <property type="evidence" value="ECO:0000318"/>
    <property type="project" value="GO_Central"/>
</dbReference>
<dbReference type="InterPro" id="IPR005016">
    <property type="entry name" value="TDE1/TMS"/>
</dbReference>
<feature type="transmembrane region" description="Helical" evidence="7">
    <location>
        <begin position="399"/>
        <end position="421"/>
    </location>
</feature>
<feature type="transmembrane region" description="Helical" evidence="7">
    <location>
        <begin position="233"/>
        <end position="252"/>
    </location>
</feature>
<feature type="transmembrane region" description="Helical" evidence="7">
    <location>
        <begin position="330"/>
        <end position="349"/>
    </location>
</feature>
<dbReference type="RefSeq" id="XP_011677197.2">
    <property type="nucleotide sequence ID" value="XM_011678895.2"/>
</dbReference>
<evidence type="ECO:0000256" key="3">
    <source>
        <dbReference type="ARBA" id="ARBA00022692"/>
    </source>
</evidence>
<reference evidence="9" key="1">
    <citation type="submission" date="2015-02" db="EMBL/GenBank/DDBJ databases">
        <title>Genome sequencing for Strongylocentrotus purpuratus.</title>
        <authorList>
            <person name="Murali S."/>
            <person name="Liu Y."/>
            <person name="Vee V."/>
            <person name="English A."/>
            <person name="Wang M."/>
            <person name="Skinner E."/>
            <person name="Han Y."/>
            <person name="Muzny D.M."/>
            <person name="Worley K.C."/>
            <person name="Gibbs R.A."/>
        </authorList>
    </citation>
    <scope>NUCLEOTIDE SEQUENCE</scope>
</reference>
<dbReference type="Proteomes" id="UP000007110">
    <property type="component" value="Unassembled WGS sequence"/>
</dbReference>
<feature type="region of interest" description="Disordered" evidence="6">
    <location>
        <begin position="469"/>
        <end position="490"/>
    </location>
</feature>
<dbReference type="Pfam" id="PF03348">
    <property type="entry name" value="Serinc"/>
    <property type="match status" value="1"/>
</dbReference>
<protein>
    <recommendedName>
        <fullName evidence="10">Serine incorporator 5</fullName>
    </recommendedName>
</protein>
<evidence type="ECO:0000256" key="6">
    <source>
        <dbReference type="SAM" id="MobiDB-lite"/>
    </source>
</evidence>
<dbReference type="EnsemblMetazoa" id="XM_011678895">
    <property type="protein sequence ID" value="XP_011677197"/>
    <property type="gene ID" value="LOC100891160"/>
</dbReference>
<keyword evidence="9" id="KW-1185">Reference proteome</keyword>
<feature type="transmembrane region" description="Helical" evidence="7">
    <location>
        <begin position="151"/>
        <end position="175"/>
    </location>
</feature>
<feature type="transmembrane region" description="Helical" evidence="7">
    <location>
        <begin position="441"/>
        <end position="461"/>
    </location>
</feature>
<evidence type="ECO:0000256" key="5">
    <source>
        <dbReference type="ARBA" id="ARBA00023136"/>
    </source>
</evidence>
<keyword evidence="5 7" id="KW-0472">Membrane</keyword>
<feature type="transmembrane region" description="Helical" evidence="7">
    <location>
        <begin position="126"/>
        <end position="145"/>
    </location>
</feature>
<evidence type="ECO:0000256" key="7">
    <source>
        <dbReference type="SAM" id="Phobius"/>
    </source>
</evidence>
<feature type="transmembrane region" description="Helical" evidence="7">
    <location>
        <begin position="264"/>
        <end position="284"/>
    </location>
</feature>